<feature type="compositionally biased region" description="Basic and acidic residues" evidence="1">
    <location>
        <begin position="16"/>
        <end position="28"/>
    </location>
</feature>
<reference evidence="2" key="1">
    <citation type="journal article" date="2019" name="bioRxiv">
        <title>The Genome of the Zebra Mussel, Dreissena polymorpha: A Resource for Invasive Species Research.</title>
        <authorList>
            <person name="McCartney M.A."/>
            <person name="Auch B."/>
            <person name="Kono T."/>
            <person name="Mallez S."/>
            <person name="Zhang Y."/>
            <person name="Obille A."/>
            <person name="Becker A."/>
            <person name="Abrahante J.E."/>
            <person name="Garbe J."/>
            <person name="Badalamenti J.P."/>
            <person name="Herman A."/>
            <person name="Mangelson H."/>
            <person name="Liachko I."/>
            <person name="Sullivan S."/>
            <person name="Sone E.D."/>
            <person name="Koren S."/>
            <person name="Silverstein K.A.T."/>
            <person name="Beckman K.B."/>
            <person name="Gohl D.M."/>
        </authorList>
    </citation>
    <scope>NUCLEOTIDE SEQUENCE</scope>
    <source>
        <strain evidence="2">Duluth1</strain>
        <tissue evidence="2">Whole animal</tissue>
    </source>
</reference>
<comment type="caution">
    <text evidence="2">The sequence shown here is derived from an EMBL/GenBank/DDBJ whole genome shotgun (WGS) entry which is preliminary data.</text>
</comment>
<dbReference type="EMBL" id="JAIWYP010000016">
    <property type="protein sequence ID" value="KAH3695211.1"/>
    <property type="molecule type" value="Genomic_DNA"/>
</dbReference>
<feature type="region of interest" description="Disordered" evidence="1">
    <location>
        <begin position="1"/>
        <end position="52"/>
    </location>
</feature>
<reference evidence="2" key="2">
    <citation type="submission" date="2020-11" db="EMBL/GenBank/DDBJ databases">
        <authorList>
            <person name="McCartney M.A."/>
            <person name="Auch B."/>
            <person name="Kono T."/>
            <person name="Mallez S."/>
            <person name="Becker A."/>
            <person name="Gohl D.M."/>
            <person name="Silverstein K.A.T."/>
            <person name="Koren S."/>
            <person name="Bechman K.B."/>
            <person name="Herman A."/>
            <person name="Abrahante J.E."/>
            <person name="Garbe J."/>
        </authorList>
    </citation>
    <scope>NUCLEOTIDE SEQUENCE</scope>
    <source>
        <strain evidence="2">Duluth1</strain>
        <tissue evidence="2">Whole animal</tissue>
    </source>
</reference>
<protein>
    <submittedName>
        <fullName evidence="2">Uncharacterized protein</fullName>
    </submittedName>
</protein>
<proteinExistence type="predicted"/>
<organism evidence="2 3">
    <name type="scientific">Dreissena polymorpha</name>
    <name type="common">Zebra mussel</name>
    <name type="synonym">Mytilus polymorpha</name>
    <dbReference type="NCBI Taxonomy" id="45954"/>
    <lineage>
        <taxon>Eukaryota</taxon>
        <taxon>Metazoa</taxon>
        <taxon>Spiralia</taxon>
        <taxon>Lophotrochozoa</taxon>
        <taxon>Mollusca</taxon>
        <taxon>Bivalvia</taxon>
        <taxon>Autobranchia</taxon>
        <taxon>Heteroconchia</taxon>
        <taxon>Euheterodonta</taxon>
        <taxon>Imparidentia</taxon>
        <taxon>Neoheterodontei</taxon>
        <taxon>Myida</taxon>
        <taxon>Dreissenoidea</taxon>
        <taxon>Dreissenidae</taxon>
        <taxon>Dreissena</taxon>
    </lineage>
</organism>
<dbReference type="Proteomes" id="UP000828390">
    <property type="component" value="Unassembled WGS sequence"/>
</dbReference>
<keyword evidence="3" id="KW-1185">Reference proteome</keyword>
<name>A0A9D4BAC7_DREPO</name>
<evidence type="ECO:0000256" key="1">
    <source>
        <dbReference type="SAM" id="MobiDB-lite"/>
    </source>
</evidence>
<feature type="compositionally biased region" description="Polar residues" evidence="1">
    <location>
        <begin position="29"/>
        <end position="40"/>
    </location>
</feature>
<gene>
    <name evidence="2" type="ORF">DPMN_082668</name>
</gene>
<sequence length="103" mass="11420">MSNNSSSNVTEAHSTQNKDQRSNTEKSNDISSVVSEIHNTQNKDQRSNQTVTRQTLITGDSILREVNTSGLKTDVDVLICPGKKHREIRSNMSSEIASKYAVQ</sequence>
<evidence type="ECO:0000313" key="3">
    <source>
        <dbReference type="Proteomes" id="UP000828390"/>
    </source>
</evidence>
<feature type="compositionally biased region" description="Polar residues" evidence="1">
    <location>
        <begin position="1"/>
        <end position="15"/>
    </location>
</feature>
<dbReference type="AlphaFoldDB" id="A0A9D4BAC7"/>
<accession>A0A9D4BAC7</accession>
<evidence type="ECO:0000313" key="2">
    <source>
        <dbReference type="EMBL" id="KAH3695211.1"/>
    </source>
</evidence>